<comment type="caution">
    <text evidence="2">The sequence shown here is derived from an EMBL/GenBank/DDBJ whole genome shotgun (WGS) entry which is preliminary data.</text>
</comment>
<gene>
    <name evidence="2" type="ORF">WICPIJ_000131</name>
</gene>
<dbReference type="Proteomes" id="UP000774326">
    <property type="component" value="Unassembled WGS sequence"/>
</dbReference>
<sequence length="113" mass="12465">MGQIYDSSSFLDGVLGGQFVILQLFQFILCALSTFTSSGTFVTPINTTWFKHVQMGTLAINTTNDRGDTEWSDRVIACVGLDVVTQSVYEVRNGDIFFVLATVRVELITGSRD</sequence>
<dbReference type="EMBL" id="JAEUBG010000073">
    <property type="protein sequence ID" value="KAH3688886.1"/>
    <property type="molecule type" value="Genomic_DNA"/>
</dbReference>
<evidence type="ECO:0000313" key="2">
    <source>
        <dbReference type="EMBL" id="KAH3688886.1"/>
    </source>
</evidence>
<keyword evidence="1" id="KW-1133">Transmembrane helix</keyword>
<evidence type="ECO:0000313" key="3">
    <source>
        <dbReference type="Proteomes" id="UP000774326"/>
    </source>
</evidence>
<organism evidence="2 3">
    <name type="scientific">Wickerhamomyces pijperi</name>
    <name type="common">Yeast</name>
    <name type="synonym">Pichia pijperi</name>
    <dbReference type="NCBI Taxonomy" id="599730"/>
    <lineage>
        <taxon>Eukaryota</taxon>
        <taxon>Fungi</taxon>
        <taxon>Dikarya</taxon>
        <taxon>Ascomycota</taxon>
        <taxon>Saccharomycotina</taxon>
        <taxon>Saccharomycetes</taxon>
        <taxon>Phaffomycetales</taxon>
        <taxon>Wickerhamomycetaceae</taxon>
        <taxon>Wickerhamomyces</taxon>
    </lineage>
</organism>
<evidence type="ECO:0000256" key="1">
    <source>
        <dbReference type="SAM" id="Phobius"/>
    </source>
</evidence>
<name>A0A9P8QEJ7_WICPI</name>
<keyword evidence="3" id="KW-1185">Reference proteome</keyword>
<keyword evidence="1" id="KW-0812">Transmembrane</keyword>
<proteinExistence type="predicted"/>
<keyword evidence="1" id="KW-0472">Membrane</keyword>
<accession>A0A9P8QEJ7</accession>
<protein>
    <submittedName>
        <fullName evidence="2">Uncharacterized protein</fullName>
    </submittedName>
</protein>
<reference evidence="2" key="1">
    <citation type="journal article" date="2021" name="Open Biol.">
        <title>Shared evolutionary footprints suggest mitochondrial oxidative damage underlies multiple complex I losses in fungi.</title>
        <authorList>
            <person name="Schikora-Tamarit M.A."/>
            <person name="Marcet-Houben M."/>
            <person name="Nosek J."/>
            <person name="Gabaldon T."/>
        </authorList>
    </citation>
    <scope>NUCLEOTIDE SEQUENCE</scope>
    <source>
        <strain evidence="2">CBS2887</strain>
    </source>
</reference>
<reference evidence="2" key="2">
    <citation type="submission" date="2021-01" db="EMBL/GenBank/DDBJ databases">
        <authorList>
            <person name="Schikora-Tamarit M.A."/>
        </authorList>
    </citation>
    <scope>NUCLEOTIDE SEQUENCE</scope>
    <source>
        <strain evidence="2">CBS2887</strain>
    </source>
</reference>
<dbReference type="AlphaFoldDB" id="A0A9P8QEJ7"/>
<feature type="transmembrane region" description="Helical" evidence="1">
    <location>
        <begin position="20"/>
        <end position="42"/>
    </location>
</feature>